<evidence type="ECO:0000313" key="1">
    <source>
        <dbReference type="EMBL" id="KAK7803597.1"/>
    </source>
</evidence>
<comment type="caution">
    <text evidence="1">The sequence shown here is derived from an EMBL/GenBank/DDBJ whole genome shotgun (WGS) entry which is preliminary data.</text>
</comment>
<keyword evidence="2" id="KW-1185">Reference proteome</keyword>
<accession>A0AAW0HKU4</accession>
<gene>
    <name evidence="1" type="ORF">U0070_002473</name>
</gene>
<name>A0AAW0HKU4_MYOGA</name>
<protein>
    <submittedName>
        <fullName evidence="1">Uncharacterized protein</fullName>
    </submittedName>
</protein>
<dbReference type="Proteomes" id="UP001488838">
    <property type="component" value="Unassembled WGS sequence"/>
</dbReference>
<dbReference type="AlphaFoldDB" id="A0AAW0HKU4"/>
<sequence length="88" mass="9857">NGSSSSHPPTHTQDMVMRIRQGFLELSPECCFSAPRLLPSVLSSIPVQLQCLMLDFLRQWENEQKADATSPAYGIELQTLGLLKKRIT</sequence>
<proteinExistence type="predicted"/>
<feature type="non-terminal residue" evidence="1">
    <location>
        <position position="1"/>
    </location>
</feature>
<reference evidence="1 2" key="1">
    <citation type="journal article" date="2023" name="bioRxiv">
        <title>Conserved and derived expression patterns and positive selection on dental genes reveal complex evolutionary context of ever-growing rodent molars.</title>
        <authorList>
            <person name="Calamari Z.T."/>
            <person name="Song A."/>
            <person name="Cohen E."/>
            <person name="Akter M."/>
            <person name="Roy R.D."/>
            <person name="Hallikas O."/>
            <person name="Christensen M.M."/>
            <person name="Li P."/>
            <person name="Marangoni P."/>
            <person name="Jernvall J."/>
            <person name="Klein O.D."/>
        </authorList>
    </citation>
    <scope>NUCLEOTIDE SEQUENCE [LARGE SCALE GENOMIC DNA]</scope>
    <source>
        <strain evidence="1">V071</strain>
    </source>
</reference>
<organism evidence="1 2">
    <name type="scientific">Myodes glareolus</name>
    <name type="common">Bank vole</name>
    <name type="synonym">Clethrionomys glareolus</name>
    <dbReference type="NCBI Taxonomy" id="447135"/>
    <lineage>
        <taxon>Eukaryota</taxon>
        <taxon>Metazoa</taxon>
        <taxon>Chordata</taxon>
        <taxon>Craniata</taxon>
        <taxon>Vertebrata</taxon>
        <taxon>Euteleostomi</taxon>
        <taxon>Mammalia</taxon>
        <taxon>Eutheria</taxon>
        <taxon>Euarchontoglires</taxon>
        <taxon>Glires</taxon>
        <taxon>Rodentia</taxon>
        <taxon>Myomorpha</taxon>
        <taxon>Muroidea</taxon>
        <taxon>Cricetidae</taxon>
        <taxon>Arvicolinae</taxon>
        <taxon>Myodes</taxon>
    </lineage>
</organism>
<dbReference type="EMBL" id="JBBHLL010000411">
    <property type="protein sequence ID" value="KAK7803597.1"/>
    <property type="molecule type" value="Genomic_DNA"/>
</dbReference>
<evidence type="ECO:0000313" key="2">
    <source>
        <dbReference type="Proteomes" id="UP001488838"/>
    </source>
</evidence>